<dbReference type="AlphaFoldDB" id="A0A9W4UQL0"/>
<organism evidence="1 2">
    <name type="scientific">Periconia digitata</name>
    <dbReference type="NCBI Taxonomy" id="1303443"/>
    <lineage>
        <taxon>Eukaryota</taxon>
        <taxon>Fungi</taxon>
        <taxon>Dikarya</taxon>
        <taxon>Ascomycota</taxon>
        <taxon>Pezizomycotina</taxon>
        <taxon>Dothideomycetes</taxon>
        <taxon>Pleosporomycetidae</taxon>
        <taxon>Pleosporales</taxon>
        <taxon>Massarineae</taxon>
        <taxon>Periconiaceae</taxon>
        <taxon>Periconia</taxon>
    </lineage>
</organism>
<evidence type="ECO:0000313" key="1">
    <source>
        <dbReference type="EMBL" id="CAI6338548.1"/>
    </source>
</evidence>
<name>A0A9W4UQL0_9PLEO</name>
<evidence type="ECO:0000313" key="2">
    <source>
        <dbReference type="Proteomes" id="UP001152607"/>
    </source>
</evidence>
<comment type="caution">
    <text evidence="1">The sequence shown here is derived from an EMBL/GenBank/DDBJ whole genome shotgun (WGS) entry which is preliminary data.</text>
</comment>
<dbReference type="InterPro" id="IPR023213">
    <property type="entry name" value="CAT-like_dom_sf"/>
</dbReference>
<dbReference type="Proteomes" id="UP001152607">
    <property type="component" value="Unassembled WGS sequence"/>
</dbReference>
<keyword evidence="2" id="KW-1185">Reference proteome</keyword>
<gene>
    <name evidence="1" type="ORF">PDIGIT_LOCUS11678</name>
</gene>
<sequence>MALPGAQSLSYQWQKAHQGSWERVLDECEMFYRVAAKNKQGGFPVTGYASFVSSLAQTTIVDERRVETSLRKAWRMLRCMHPSLGSHMESYGQSGEFEKRVYSPFRDGAEEEEWVQSTFRVVDCDGDILESFNNGMPLSKVPNIYLLNIAETDRTIHTVFLQCPHDVTDGIGILQLVDQLFRNAAIADEQGSHYVIPAYDEEWKRLSPSLRAAAAIPEPSSALLERFGEVQAQNANVYTHPQLLGLRPSVTTTPSITHRIQRVAISTSRPTTERILSRCKSVAPGVNITHIFTCALALTLSKLQPHPKETCSARYVSHSMINLRPYCHFPWNGPEHAAAAYHTVSAQALGIDVTIPGSDDTDEELNIVDEFHRIAVEVRDFYKTIRPKRPSPDDDNTDEQVALTPLSFKALTPPPSDPSHTSPPISETTFCPVSMSSIGNIATLVGGKHGPFELRNVWAASEPIGAGVALFLGCWDGRVELAATFDRGVHEDVYLRGFLEKIVRFVCVGFEIEES</sequence>
<dbReference type="PANTHER" id="PTHR42034">
    <property type="entry name" value="CHROMOSOME 7, WHOLE GENOME SHOTGUN SEQUENCE-RELATED"/>
    <property type="match status" value="1"/>
</dbReference>
<proteinExistence type="predicted"/>
<protein>
    <submittedName>
        <fullName evidence="1">Uncharacterized protein</fullName>
    </submittedName>
</protein>
<dbReference type="OrthoDB" id="2548233at2759"/>
<accession>A0A9W4UQL0</accession>
<dbReference type="Gene3D" id="3.30.559.30">
    <property type="entry name" value="Nonribosomal peptide synthetase, condensation domain"/>
    <property type="match status" value="1"/>
</dbReference>
<dbReference type="EMBL" id="CAOQHR010000008">
    <property type="protein sequence ID" value="CAI6338548.1"/>
    <property type="molecule type" value="Genomic_DNA"/>
</dbReference>
<dbReference type="PANTHER" id="PTHR42034:SF1">
    <property type="entry name" value="CONDENSATION DOMAIN-CONTAINING PROTEIN"/>
    <property type="match status" value="1"/>
</dbReference>
<dbReference type="Gene3D" id="3.30.559.10">
    <property type="entry name" value="Chloramphenicol acetyltransferase-like domain"/>
    <property type="match status" value="1"/>
</dbReference>
<reference evidence="1" key="1">
    <citation type="submission" date="2023-01" db="EMBL/GenBank/DDBJ databases">
        <authorList>
            <person name="Van Ghelder C."/>
            <person name="Rancurel C."/>
        </authorList>
    </citation>
    <scope>NUCLEOTIDE SEQUENCE</scope>
    <source>
        <strain evidence="1">CNCM I-4278</strain>
    </source>
</reference>